<feature type="compositionally biased region" description="Low complexity" evidence="1">
    <location>
        <begin position="141"/>
        <end position="152"/>
    </location>
</feature>
<accession>A0ABR3Y8L6</accession>
<evidence type="ECO:0000313" key="3">
    <source>
        <dbReference type="Proteomes" id="UP001583193"/>
    </source>
</evidence>
<comment type="caution">
    <text evidence="2">The sequence shown here is derived from an EMBL/GenBank/DDBJ whole genome shotgun (WGS) entry which is preliminary data.</text>
</comment>
<keyword evidence="3" id="KW-1185">Reference proteome</keyword>
<evidence type="ECO:0000256" key="1">
    <source>
        <dbReference type="SAM" id="MobiDB-lite"/>
    </source>
</evidence>
<evidence type="ECO:0000313" key="2">
    <source>
        <dbReference type="EMBL" id="KAL1884648.1"/>
    </source>
</evidence>
<feature type="region of interest" description="Disordered" evidence="1">
    <location>
        <begin position="64"/>
        <end position="161"/>
    </location>
</feature>
<feature type="compositionally biased region" description="Polar residues" evidence="1">
    <location>
        <begin position="9"/>
        <end position="18"/>
    </location>
</feature>
<feature type="region of interest" description="Disordered" evidence="1">
    <location>
        <begin position="1"/>
        <end position="49"/>
    </location>
</feature>
<gene>
    <name evidence="2" type="ORF">Plec18167_002240</name>
</gene>
<feature type="compositionally biased region" description="Polar residues" evidence="1">
    <location>
        <begin position="114"/>
        <end position="125"/>
    </location>
</feature>
<proteinExistence type="predicted"/>
<sequence>MGLKRKASFTASPNTTPTPVFPGAIPTANETSTYLPSRTRKRFRDNRPDEQTIYAQTLRWLFSAAQKPTPALPADEPTSPPPAEPESVDSRQQTLDKFFRRVKSSVAPADKSAAPQQMETPSSGHWTMMKTGGNEGNTFMSSDESGSSSPTSMTVDVEMDM</sequence>
<name>A0ABR3Y8L6_9EURO</name>
<protein>
    <submittedName>
        <fullName evidence="2">Uncharacterized protein</fullName>
    </submittedName>
</protein>
<dbReference type="Proteomes" id="UP001583193">
    <property type="component" value="Unassembled WGS sequence"/>
</dbReference>
<reference evidence="2 3" key="1">
    <citation type="journal article" date="2024" name="IMA Fungus">
        <title>IMA Genome - F19 : A genome assembly and annotation guide to empower mycologists, including annotated draft genome sequences of Ceratocystis pirilliformis, Diaporthe australafricana, Fusarium ophioides, Paecilomyces lecythidis, and Sporothrix stenoceras.</title>
        <authorList>
            <person name="Aylward J."/>
            <person name="Wilson A.M."/>
            <person name="Visagie C.M."/>
            <person name="Spraker J."/>
            <person name="Barnes I."/>
            <person name="Buitendag C."/>
            <person name="Ceriani C."/>
            <person name="Del Mar Angel L."/>
            <person name="du Plessis D."/>
            <person name="Fuchs T."/>
            <person name="Gasser K."/>
            <person name="Kramer D."/>
            <person name="Li W."/>
            <person name="Munsamy K."/>
            <person name="Piso A."/>
            <person name="Price J.L."/>
            <person name="Sonnekus B."/>
            <person name="Thomas C."/>
            <person name="van der Nest A."/>
            <person name="van Dijk A."/>
            <person name="van Heerden A."/>
            <person name="van Vuuren N."/>
            <person name="Yilmaz N."/>
            <person name="Duong T.A."/>
            <person name="van der Merwe N.A."/>
            <person name="Wingfield M.J."/>
            <person name="Wingfield B.D."/>
        </authorList>
    </citation>
    <scope>NUCLEOTIDE SEQUENCE [LARGE SCALE GENOMIC DNA]</scope>
    <source>
        <strain evidence="2 3">CMW 18167</strain>
    </source>
</reference>
<dbReference type="EMBL" id="JAVDPF010000004">
    <property type="protein sequence ID" value="KAL1884648.1"/>
    <property type="molecule type" value="Genomic_DNA"/>
</dbReference>
<organism evidence="2 3">
    <name type="scientific">Paecilomyces lecythidis</name>
    <dbReference type="NCBI Taxonomy" id="3004212"/>
    <lineage>
        <taxon>Eukaryota</taxon>
        <taxon>Fungi</taxon>
        <taxon>Dikarya</taxon>
        <taxon>Ascomycota</taxon>
        <taxon>Pezizomycotina</taxon>
        <taxon>Eurotiomycetes</taxon>
        <taxon>Eurotiomycetidae</taxon>
        <taxon>Eurotiales</taxon>
        <taxon>Thermoascaceae</taxon>
        <taxon>Paecilomyces</taxon>
    </lineage>
</organism>